<comment type="caution">
    <text evidence="2">The sequence shown here is derived from an EMBL/GenBank/DDBJ whole genome shotgun (WGS) entry which is preliminary data.</text>
</comment>
<dbReference type="InterPro" id="IPR045584">
    <property type="entry name" value="Pilin-like"/>
</dbReference>
<reference evidence="2 3" key="1">
    <citation type="submission" date="2023-09" db="EMBL/GenBank/DDBJ databases">
        <authorList>
            <person name="Rey-Velasco X."/>
        </authorList>
    </citation>
    <scope>NUCLEOTIDE SEQUENCE [LARGE SCALE GENOMIC DNA]</scope>
    <source>
        <strain evidence="2 3">P117</strain>
    </source>
</reference>
<evidence type="ECO:0000313" key="2">
    <source>
        <dbReference type="EMBL" id="MDT0595477.1"/>
    </source>
</evidence>
<dbReference type="Gene3D" id="3.30.700.10">
    <property type="entry name" value="Glycoprotein, Type 4 Pilin"/>
    <property type="match status" value="1"/>
</dbReference>
<accession>A0ABU2ZVM4</accession>
<protein>
    <submittedName>
        <fullName evidence="2">Prepilin-type N-terminal cleavage/methylation domain-containing protein</fullName>
    </submittedName>
</protein>
<keyword evidence="3" id="KW-1185">Reference proteome</keyword>
<keyword evidence="1" id="KW-0472">Membrane</keyword>
<dbReference type="SUPFAM" id="SSF54523">
    <property type="entry name" value="Pili subunits"/>
    <property type="match status" value="1"/>
</dbReference>
<dbReference type="InterPro" id="IPR012902">
    <property type="entry name" value="N_methyl_site"/>
</dbReference>
<gene>
    <name evidence="2" type="ORF">RM552_11520</name>
</gene>
<dbReference type="EMBL" id="JAVRHX010000003">
    <property type="protein sequence ID" value="MDT0595477.1"/>
    <property type="molecule type" value="Genomic_DNA"/>
</dbReference>
<feature type="transmembrane region" description="Helical" evidence="1">
    <location>
        <begin position="12"/>
        <end position="34"/>
    </location>
</feature>
<evidence type="ECO:0000313" key="3">
    <source>
        <dbReference type="Proteomes" id="UP001253545"/>
    </source>
</evidence>
<proteinExistence type="predicted"/>
<organism evidence="2 3">
    <name type="scientific">Glaciecola petra</name>
    <dbReference type="NCBI Taxonomy" id="3075602"/>
    <lineage>
        <taxon>Bacteria</taxon>
        <taxon>Pseudomonadati</taxon>
        <taxon>Pseudomonadota</taxon>
        <taxon>Gammaproteobacteria</taxon>
        <taxon>Alteromonadales</taxon>
        <taxon>Alteromonadaceae</taxon>
        <taxon>Glaciecola</taxon>
    </lineage>
</organism>
<dbReference type="Pfam" id="PF07963">
    <property type="entry name" value="N_methyl"/>
    <property type="match status" value="1"/>
</dbReference>
<dbReference type="Proteomes" id="UP001253545">
    <property type="component" value="Unassembled WGS sequence"/>
</dbReference>
<keyword evidence="1" id="KW-0812">Transmembrane</keyword>
<evidence type="ECO:0000256" key="1">
    <source>
        <dbReference type="SAM" id="Phobius"/>
    </source>
</evidence>
<dbReference type="RefSeq" id="WP_311368993.1">
    <property type="nucleotide sequence ID" value="NZ_JAVRHX010000003.1"/>
</dbReference>
<keyword evidence="1" id="KW-1133">Transmembrane helix</keyword>
<dbReference type="PROSITE" id="PS00409">
    <property type="entry name" value="PROKAR_NTER_METHYL"/>
    <property type="match status" value="1"/>
</dbReference>
<dbReference type="NCBIfam" id="TIGR02532">
    <property type="entry name" value="IV_pilin_GFxxxE"/>
    <property type="match status" value="1"/>
</dbReference>
<sequence length="258" mass="28336">MKVFYNSKGFTLIELIGVMAIIAILAATIAPSVIRDIDRSLGEVEQAQLRNLAADLETYISINKSIPAAANWATLIASMSSLPVNRVAQNERLHNRAYYVDPRFFSNTDTNFSQYSQSNGLSSRPVSPRIIIASNIKGSLPANLNNSTNFNAVWNQTSGAPILESQDVKIQRVNLQGFFHRVLLTNSNVTDSPGYRLETGVTQSVSSTNTEIFVLKDTKLSLIEAPFTNNIVAQALLVTDASSFAFTDDSGSWQWQNL</sequence>
<name>A0ABU2ZVM4_9ALTE</name>